<reference evidence="1" key="1">
    <citation type="submission" date="2009-04" db="EMBL/GenBank/DDBJ databases">
        <title>Novel enterobacterial integrative and conjugative elements (ICEs), including a mobilisable relateive of SPI-7.</title>
        <authorList>
            <person name="Seth-Smith H.M."/>
        </authorList>
    </citation>
    <scope>NUCLEOTIDE SEQUENCE</scope>
    <source>
        <strain evidence="1">Y69</strain>
    </source>
</reference>
<sequence>MSSQGFDPKDLEEICARKPRDVRMKKTDFKELGRNVLLGSIDVAVDSVKTASVVISMAEKKPKLMSLLTTCNTHGKIALMNRNTAIFNRFFSVET</sequence>
<gene>
    <name evidence="1" type="ORF">Y69_0097</name>
</gene>
<dbReference type="AlphaFoldDB" id="F2Q812"/>
<protein>
    <submittedName>
        <fullName evidence="1">Uncharacterized protein</fullName>
    </submittedName>
</protein>
<dbReference type="EMBL" id="FN298493">
    <property type="protein sequence ID" value="CAX67739.1"/>
    <property type="molecule type" value="Genomic_DNA"/>
</dbReference>
<evidence type="ECO:0000313" key="1">
    <source>
        <dbReference type="EMBL" id="CAX67739.1"/>
    </source>
</evidence>
<organism evidence="1">
    <name type="scientific">Yersinia enterocolitica</name>
    <dbReference type="NCBI Taxonomy" id="630"/>
    <lineage>
        <taxon>Bacteria</taxon>
        <taxon>Pseudomonadati</taxon>
        <taxon>Pseudomonadota</taxon>
        <taxon>Gammaproteobacteria</taxon>
        <taxon>Enterobacterales</taxon>
        <taxon>Yersiniaceae</taxon>
        <taxon>Yersinia</taxon>
    </lineage>
</organism>
<name>F2Q812_YEREN</name>
<accession>F2Q812</accession>
<proteinExistence type="predicted"/>